<comment type="caution">
    <text evidence="2">The sequence shown here is derived from an EMBL/GenBank/DDBJ whole genome shotgun (WGS) entry which is preliminary data.</text>
</comment>
<dbReference type="Gene3D" id="3.10.25.10">
    <property type="entry name" value="Formyl transferase, C-terminal domain"/>
    <property type="match status" value="1"/>
</dbReference>
<dbReference type="GO" id="GO:0003824">
    <property type="term" value="F:catalytic activity"/>
    <property type="evidence" value="ECO:0007669"/>
    <property type="project" value="InterPro"/>
</dbReference>
<dbReference type="AlphaFoldDB" id="A0A645B2U6"/>
<organism evidence="2">
    <name type="scientific">bioreactor metagenome</name>
    <dbReference type="NCBI Taxonomy" id="1076179"/>
    <lineage>
        <taxon>unclassified sequences</taxon>
        <taxon>metagenomes</taxon>
        <taxon>ecological metagenomes</taxon>
    </lineage>
</organism>
<sequence>MFTSVYGTLAEAGSDAVPPGVEPGTVVGKQKGKGIAIATGDGLLWVTHLQLEKRKELDYLSFLNGNQGFLSGRLG</sequence>
<gene>
    <name evidence="2" type="ORF">SDC9_106618</name>
</gene>
<evidence type="ECO:0000259" key="1">
    <source>
        <dbReference type="Pfam" id="PF02911"/>
    </source>
</evidence>
<dbReference type="InterPro" id="IPR037022">
    <property type="entry name" value="Formyl_trans_C_sf"/>
</dbReference>
<dbReference type="Pfam" id="PF02911">
    <property type="entry name" value="Formyl_trans_C"/>
    <property type="match status" value="1"/>
</dbReference>
<accession>A0A645B2U6</accession>
<name>A0A645B2U6_9ZZZZ</name>
<reference evidence="2" key="1">
    <citation type="submission" date="2019-08" db="EMBL/GenBank/DDBJ databases">
        <authorList>
            <person name="Kucharzyk K."/>
            <person name="Murdoch R.W."/>
            <person name="Higgins S."/>
            <person name="Loffler F."/>
        </authorList>
    </citation>
    <scope>NUCLEOTIDE SEQUENCE</scope>
</reference>
<proteinExistence type="predicted"/>
<dbReference type="InterPro" id="IPR011034">
    <property type="entry name" value="Formyl_transferase-like_C_sf"/>
</dbReference>
<dbReference type="EMBL" id="VSSQ01017450">
    <property type="protein sequence ID" value="MPM59772.1"/>
    <property type="molecule type" value="Genomic_DNA"/>
</dbReference>
<feature type="domain" description="Formyl transferase C-terminal" evidence="1">
    <location>
        <begin position="18"/>
        <end position="66"/>
    </location>
</feature>
<dbReference type="InterPro" id="IPR005793">
    <property type="entry name" value="Formyl_trans_C"/>
</dbReference>
<evidence type="ECO:0000313" key="2">
    <source>
        <dbReference type="EMBL" id="MPM59772.1"/>
    </source>
</evidence>
<dbReference type="SUPFAM" id="SSF50486">
    <property type="entry name" value="FMT C-terminal domain-like"/>
    <property type="match status" value="1"/>
</dbReference>
<protein>
    <recommendedName>
        <fullName evidence="1">Formyl transferase C-terminal domain-containing protein</fullName>
    </recommendedName>
</protein>